<feature type="transmembrane region" description="Helical" evidence="2">
    <location>
        <begin position="306"/>
        <end position="329"/>
    </location>
</feature>
<feature type="compositionally biased region" description="Low complexity" evidence="1">
    <location>
        <begin position="160"/>
        <end position="173"/>
    </location>
</feature>
<dbReference type="Pfam" id="PF13349">
    <property type="entry name" value="DUF4097"/>
    <property type="match status" value="1"/>
</dbReference>
<feature type="compositionally biased region" description="Polar residues" evidence="1">
    <location>
        <begin position="250"/>
        <end position="260"/>
    </location>
</feature>
<feature type="compositionally biased region" description="Pro residues" evidence="1">
    <location>
        <begin position="227"/>
        <end position="237"/>
    </location>
</feature>
<dbReference type="InterPro" id="IPR025164">
    <property type="entry name" value="Toastrack_DUF4097"/>
</dbReference>
<name>A0AAD5RNI4_9PEZI</name>
<keyword evidence="5" id="KW-1185">Reference proteome</keyword>
<evidence type="ECO:0000256" key="1">
    <source>
        <dbReference type="SAM" id="MobiDB-lite"/>
    </source>
</evidence>
<feature type="region of interest" description="Disordered" evidence="1">
    <location>
        <begin position="1"/>
        <end position="291"/>
    </location>
</feature>
<gene>
    <name evidence="4" type="ORF">MKZ38_002791</name>
</gene>
<comment type="caution">
    <text evidence="4">The sequence shown here is derived from an EMBL/GenBank/DDBJ whole genome shotgun (WGS) entry which is preliminary data.</text>
</comment>
<feature type="compositionally biased region" description="Low complexity" evidence="1">
    <location>
        <begin position="238"/>
        <end position="249"/>
    </location>
</feature>
<organism evidence="4 5">
    <name type="scientific">Zalerion maritima</name>
    <dbReference type="NCBI Taxonomy" id="339359"/>
    <lineage>
        <taxon>Eukaryota</taxon>
        <taxon>Fungi</taxon>
        <taxon>Dikarya</taxon>
        <taxon>Ascomycota</taxon>
        <taxon>Pezizomycotina</taxon>
        <taxon>Sordariomycetes</taxon>
        <taxon>Lulworthiomycetidae</taxon>
        <taxon>Lulworthiales</taxon>
        <taxon>Lulworthiaceae</taxon>
        <taxon>Zalerion</taxon>
    </lineage>
</organism>
<evidence type="ECO:0000313" key="5">
    <source>
        <dbReference type="Proteomes" id="UP001201980"/>
    </source>
</evidence>
<feature type="compositionally biased region" description="Polar residues" evidence="1">
    <location>
        <begin position="101"/>
        <end position="126"/>
    </location>
</feature>
<dbReference type="EMBL" id="JAKWBI020000188">
    <property type="protein sequence ID" value="KAJ2899778.1"/>
    <property type="molecule type" value="Genomic_DNA"/>
</dbReference>
<feature type="region of interest" description="Disordered" evidence="1">
    <location>
        <begin position="338"/>
        <end position="374"/>
    </location>
</feature>
<keyword evidence="2" id="KW-0812">Transmembrane</keyword>
<reference evidence="4" key="1">
    <citation type="submission" date="2022-07" db="EMBL/GenBank/DDBJ databases">
        <title>Draft genome sequence of Zalerion maritima ATCC 34329, a (micro)plastics degrading marine fungus.</title>
        <authorList>
            <person name="Paco A."/>
            <person name="Goncalves M.F.M."/>
            <person name="Rocha-Santos T.A.P."/>
            <person name="Alves A."/>
        </authorList>
    </citation>
    <scope>NUCLEOTIDE SEQUENCE</scope>
    <source>
        <strain evidence="4">ATCC 34329</strain>
    </source>
</reference>
<feature type="compositionally biased region" description="Acidic residues" evidence="1">
    <location>
        <begin position="760"/>
        <end position="771"/>
    </location>
</feature>
<feature type="compositionally biased region" description="Low complexity" evidence="1">
    <location>
        <begin position="56"/>
        <end position="68"/>
    </location>
</feature>
<feature type="domain" description="DUF4097" evidence="3">
    <location>
        <begin position="493"/>
        <end position="680"/>
    </location>
</feature>
<feature type="compositionally biased region" description="Low complexity" evidence="1">
    <location>
        <begin position="217"/>
        <end position="226"/>
    </location>
</feature>
<evidence type="ECO:0000259" key="3">
    <source>
        <dbReference type="Pfam" id="PF13349"/>
    </source>
</evidence>
<dbReference type="Proteomes" id="UP001201980">
    <property type="component" value="Unassembled WGS sequence"/>
</dbReference>
<protein>
    <recommendedName>
        <fullName evidence="3">DUF4097 domain-containing protein</fullName>
    </recommendedName>
</protein>
<evidence type="ECO:0000313" key="4">
    <source>
        <dbReference type="EMBL" id="KAJ2899778.1"/>
    </source>
</evidence>
<feature type="compositionally biased region" description="Polar residues" evidence="1">
    <location>
        <begin position="144"/>
        <end position="159"/>
    </location>
</feature>
<feature type="region of interest" description="Disordered" evidence="1">
    <location>
        <begin position="759"/>
        <end position="792"/>
    </location>
</feature>
<accession>A0AAD5RNI4</accession>
<proteinExistence type="predicted"/>
<sequence>MDDASFHNGEEQVDAQQDGLLRHGNLDPDDLRQADGYFHRPSSSRTEGAFQRRRLPSASSSSRPSRPSNQVPRVPNVMVHDPSQKTGSDIEDKVIGLGQDVFNTAPTRNPPRQTSAPTSAGSTQPSFPRPAVAGGSSRQPERPSLSSSSATHFNTDDIYSTSPVDSSPVSPIGQQGGVYEGGHGRTSSSTGHHHQPDAVASSLLSSPPTRRPPPPQSYSQRPVVPYDAPPAYTPPSPTSQHPHTPSNSSDSYNTFPTTNGAAMGRPEGQSPYNQADGHVETAPLLPRSNSIEPPSSFTIGGKRKNWFLEFLILVLVVTGILTIPLGLWMKRNHSNSPLVPNEPVRDHLPAPGSPSAPDSPPENGDGPKDSDGIPVNFPYGKCTVDKGYGFTSGMGVQLLPSKGISISERVEQTKKVSKGMQLGVYGYLAVRPYPSGSNYDGDNKGRISLAIFSNIALAEDVVVSYDSSSQHFEVTMPPVVEWEENIMPCAVVNITLWVPSTSSVLRELSISTVHLDLLLADDLDLKIQGMSLRTVVGDVEGAASKEKVEGGGGRTTDTGTAVSVRPMPDSYKLVSNIVSAISTSGDIKGSWYLAERLDLETTSGDVSAYIVPLDMPDKIAELHVKTVNGDIMIEEKGAKDGTVPTRNYKTTMQTTSGDIDARAAFGCIGSFEAVSGNVQLAALPVVLRDNSGLWMMLCTGSQSGDTKLDLLDPVFYGGGKESSRRLAAAAVVGDMTGAEASLRDRPYQTPDPEKLIVFNGDDEEEEEEEERTNDSERSVTIKGGGSDFPEEGFRALTSQHKSISGDIKLMYPESWEGHLKLQTHSGSLAADGERMKIDKAVKFPWTKSLEGRNGVDAPDEGSSVEATCVSGDIKLCVGKAC</sequence>
<feature type="compositionally biased region" description="Basic and acidic residues" evidence="1">
    <location>
        <begin position="20"/>
        <end position="33"/>
    </location>
</feature>
<keyword evidence="2" id="KW-0472">Membrane</keyword>
<keyword evidence="2" id="KW-1133">Transmembrane helix</keyword>
<evidence type="ECO:0000256" key="2">
    <source>
        <dbReference type="SAM" id="Phobius"/>
    </source>
</evidence>
<feature type="compositionally biased region" description="Pro residues" evidence="1">
    <location>
        <begin position="351"/>
        <end position="360"/>
    </location>
</feature>
<feature type="compositionally biased region" description="Basic and acidic residues" evidence="1">
    <location>
        <begin position="1"/>
        <end position="10"/>
    </location>
</feature>
<dbReference type="AlphaFoldDB" id="A0AAD5RNI4"/>